<evidence type="ECO:0000313" key="3">
    <source>
        <dbReference type="Proteomes" id="UP000006233"/>
    </source>
</evidence>
<name>C9MWV0_9FUSO</name>
<sequence length="113" mass="13566">MAKEIKDNWFVVLELDLAEENEEIIRNRIEEKKSEWERRKVRAYNKENFIRYINSYETIKKEMLGSNNIRKELIEDALAPVDNALKMGEESIKVFTDDIIKKFQGKRKEVRKS</sequence>
<dbReference type="HOGENOM" id="CLU_2130388_0_0_0"/>
<accession>C9MWV0</accession>
<feature type="coiled-coil region" evidence="1">
    <location>
        <begin position="15"/>
        <end position="46"/>
    </location>
</feature>
<dbReference type="RefSeq" id="WP_006804358.1">
    <property type="nucleotide sequence ID" value="NZ_GG700632.1"/>
</dbReference>
<gene>
    <name evidence="2" type="ORF">GCWU000323_01021</name>
</gene>
<keyword evidence="1" id="KW-0175">Coiled coil</keyword>
<reference evidence="2 3" key="1">
    <citation type="submission" date="2009-09" db="EMBL/GenBank/DDBJ databases">
        <authorList>
            <person name="Weinstock G."/>
            <person name="Sodergren E."/>
            <person name="Clifton S."/>
            <person name="Fulton L."/>
            <person name="Fulton B."/>
            <person name="Courtney L."/>
            <person name="Fronick C."/>
            <person name="Harrison M."/>
            <person name="Strong C."/>
            <person name="Farmer C."/>
            <person name="Delahaunty K."/>
            <person name="Markovic C."/>
            <person name="Hall O."/>
            <person name="Minx P."/>
            <person name="Tomlinson C."/>
            <person name="Mitreva M."/>
            <person name="Nelson J."/>
            <person name="Hou S."/>
            <person name="Wollam A."/>
            <person name="Pepin K.H."/>
            <person name="Johnson M."/>
            <person name="Bhonagiri V."/>
            <person name="Nash W.E."/>
            <person name="Warren W."/>
            <person name="Chinwalla A."/>
            <person name="Mardis E.R."/>
            <person name="Wilson R.K."/>
        </authorList>
    </citation>
    <scope>NUCLEOTIDE SEQUENCE [LARGE SCALE GENOMIC DNA]</scope>
    <source>
        <strain evidence="2 3">F0254</strain>
    </source>
</reference>
<comment type="caution">
    <text evidence="2">The sequence shown here is derived from an EMBL/GenBank/DDBJ whole genome shotgun (WGS) entry which is preliminary data.</text>
</comment>
<organism evidence="2 3">
    <name type="scientific">Leptotrichia hofstadii F0254</name>
    <dbReference type="NCBI Taxonomy" id="634994"/>
    <lineage>
        <taxon>Bacteria</taxon>
        <taxon>Fusobacteriati</taxon>
        <taxon>Fusobacteriota</taxon>
        <taxon>Fusobacteriia</taxon>
        <taxon>Fusobacteriales</taxon>
        <taxon>Leptotrichiaceae</taxon>
        <taxon>Leptotrichia</taxon>
    </lineage>
</organism>
<evidence type="ECO:0000256" key="1">
    <source>
        <dbReference type="SAM" id="Coils"/>
    </source>
</evidence>
<protein>
    <submittedName>
        <fullName evidence="2">Uncharacterized protein</fullName>
    </submittedName>
</protein>
<proteinExistence type="predicted"/>
<dbReference type="STRING" id="634994.GCWU000323_01021"/>
<dbReference type="AlphaFoldDB" id="C9MWV0"/>
<evidence type="ECO:0000313" key="2">
    <source>
        <dbReference type="EMBL" id="EEX74966.1"/>
    </source>
</evidence>
<dbReference type="EMBL" id="ACVB02000008">
    <property type="protein sequence ID" value="EEX74966.1"/>
    <property type="molecule type" value="Genomic_DNA"/>
</dbReference>
<dbReference type="Proteomes" id="UP000006233">
    <property type="component" value="Unassembled WGS sequence"/>
</dbReference>